<organism evidence="2 3">
    <name type="scientific">Clostridium paridis</name>
    <dbReference type="NCBI Taxonomy" id="2803863"/>
    <lineage>
        <taxon>Bacteria</taxon>
        <taxon>Bacillati</taxon>
        <taxon>Bacillota</taxon>
        <taxon>Clostridia</taxon>
        <taxon>Eubacteriales</taxon>
        <taxon>Clostridiaceae</taxon>
        <taxon>Clostridium</taxon>
    </lineage>
</organism>
<evidence type="ECO:0008006" key="4">
    <source>
        <dbReference type="Google" id="ProtNLM"/>
    </source>
</evidence>
<feature type="coiled-coil region" evidence="1">
    <location>
        <begin position="33"/>
        <end position="67"/>
    </location>
</feature>
<keyword evidence="3" id="KW-1185">Reference proteome</keyword>
<dbReference type="EMBL" id="JAESWA010000017">
    <property type="protein sequence ID" value="MBL4931025.1"/>
    <property type="molecule type" value="Genomic_DNA"/>
</dbReference>
<evidence type="ECO:0000313" key="3">
    <source>
        <dbReference type="Proteomes" id="UP000623681"/>
    </source>
</evidence>
<gene>
    <name evidence="2" type="ORF">JK634_04345</name>
</gene>
<dbReference type="Proteomes" id="UP000623681">
    <property type="component" value="Unassembled WGS sequence"/>
</dbReference>
<sequence>MDFKSEFYKIQEAVESLKDSENKEIIKSLLLLIDNLNDKVEGIQVNVETIQENVEFLDNDISEIQEDLFEEVSIEDLEDIEDDFKEVTCTKCNKPIFIESSALESGISIPCPFCGENIN</sequence>
<name>A0A937FBH9_9CLOT</name>
<proteinExistence type="predicted"/>
<dbReference type="RefSeq" id="WP_202766399.1">
    <property type="nucleotide sequence ID" value="NZ_JAESWA010000017.1"/>
</dbReference>
<comment type="caution">
    <text evidence="2">The sequence shown here is derived from an EMBL/GenBank/DDBJ whole genome shotgun (WGS) entry which is preliminary data.</text>
</comment>
<reference evidence="2" key="1">
    <citation type="submission" date="2021-01" db="EMBL/GenBank/DDBJ databases">
        <title>Genome public.</title>
        <authorList>
            <person name="Liu C."/>
            <person name="Sun Q."/>
        </authorList>
    </citation>
    <scope>NUCLEOTIDE SEQUENCE</scope>
    <source>
        <strain evidence="2">YIM B02565</strain>
    </source>
</reference>
<evidence type="ECO:0000313" key="2">
    <source>
        <dbReference type="EMBL" id="MBL4931025.1"/>
    </source>
</evidence>
<keyword evidence="1" id="KW-0175">Coiled coil</keyword>
<accession>A0A937FBH9</accession>
<dbReference type="NCBIfam" id="NF045650">
    <property type="entry name" value="CD1247_Nterm"/>
    <property type="match status" value="1"/>
</dbReference>
<protein>
    <recommendedName>
        <fullName evidence="4">Zinc ribbon domain-containing protein</fullName>
    </recommendedName>
</protein>
<dbReference type="InterPro" id="IPR054688">
    <property type="entry name" value="CD1247_N"/>
</dbReference>
<evidence type="ECO:0000256" key="1">
    <source>
        <dbReference type="SAM" id="Coils"/>
    </source>
</evidence>
<dbReference type="AlphaFoldDB" id="A0A937FBH9"/>